<organism evidence="4 6">
    <name type="scientific">Holdemania massiliensis</name>
    <dbReference type="NCBI Taxonomy" id="1468449"/>
    <lineage>
        <taxon>Bacteria</taxon>
        <taxon>Bacillati</taxon>
        <taxon>Bacillota</taxon>
        <taxon>Erysipelotrichia</taxon>
        <taxon>Erysipelotrichales</taxon>
        <taxon>Erysipelotrichaceae</taxon>
        <taxon>Holdemania</taxon>
    </lineage>
</organism>
<evidence type="ECO:0000259" key="3">
    <source>
        <dbReference type="PROSITE" id="PS50977"/>
    </source>
</evidence>
<gene>
    <name evidence="5" type="ORF">GKD88_19275</name>
    <name evidence="4" type="ORF">GKE08_19275</name>
</gene>
<evidence type="ECO:0000313" key="6">
    <source>
        <dbReference type="Proteomes" id="UP000433575"/>
    </source>
</evidence>
<dbReference type="InterPro" id="IPR009057">
    <property type="entry name" value="Homeodomain-like_sf"/>
</dbReference>
<dbReference type="GO" id="GO:0003677">
    <property type="term" value="F:DNA binding"/>
    <property type="evidence" value="ECO:0007669"/>
    <property type="project" value="UniProtKB-UniRule"/>
</dbReference>
<dbReference type="OrthoDB" id="9810250at2"/>
<dbReference type="Proteomes" id="UP000480929">
    <property type="component" value="Unassembled WGS sequence"/>
</dbReference>
<accession>A0A6N7SCX1</accession>
<feature type="domain" description="HTH tetR-type" evidence="3">
    <location>
        <begin position="20"/>
        <end position="80"/>
    </location>
</feature>
<dbReference type="Proteomes" id="UP000433575">
    <property type="component" value="Unassembled WGS sequence"/>
</dbReference>
<proteinExistence type="predicted"/>
<dbReference type="Pfam" id="PF00440">
    <property type="entry name" value="TetR_N"/>
    <property type="match status" value="1"/>
</dbReference>
<dbReference type="Pfam" id="PF14278">
    <property type="entry name" value="TetR_C_8"/>
    <property type="match status" value="1"/>
</dbReference>
<protein>
    <submittedName>
        <fullName evidence="4">TetR family transcriptional regulator</fullName>
    </submittedName>
</protein>
<dbReference type="InterPro" id="IPR050624">
    <property type="entry name" value="HTH-type_Tx_Regulator"/>
</dbReference>
<dbReference type="InterPro" id="IPR001647">
    <property type="entry name" value="HTH_TetR"/>
</dbReference>
<dbReference type="EMBL" id="WKPI01000067">
    <property type="protein sequence ID" value="MSC35254.1"/>
    <property type="molecule type" value="Genomic_DNA"/>
</dbReference>
<dbReference type="AlphaFoldDB" id="A0A6N7SCX1"/>
<dbReference type="PROSITE" id="PS50977">
    <property type="entry name" value="HTH_TETR_2"/>
    <property type="match status" value="1"/>
</dbReference>
<evidence type="ECO:0000256" key="1">
    <source>
        <dbReference type="ARBA" id="ARBA00023125"/>
    </source>
</evidence>
<dbReference type="Gene3D" id="1.10.357.10">
    <property type="entry name" value="Tetracycline Repressor, domain 2"/>
    <property type="match status" value="1"/>
</dbReference>
<dbReference type="InterPro" id="IPR039532">
    <property type="entry name" value="TetR_C_Firmicutes"/>
</dbReference>
<sequence>MFKSGDEMEKNLNKKDKRVIKTRKAIIHATIQLMSMKSIEQITIKEIADTALINRKTFYTHYNSIYDVLNDIENDIIQSLIEILDSTDFSAERLNPYPLFEKLTTMINQDALFFHSLLQSSGHSHLLNKVKEVVKDHLLIQFDKYFPNDNVLPQYVLEFIASGLISVYQQWFSSDDHSSSLEEISKLTGLLIFDGLNGVFRQRQLELDQLSISASSTV</sequence>
<evidence type="ECO:0000313" key="5">
    <source>
        <dbReference type="EMBL" id="MSC35254.1"/>
    </source>
</evidence>
<dbReference type="EMBL" id="WKPJ01000063">
    <property type="protein sequence ID" value="MSA91458.1"/>
    <property type="molecule type" value="Genomic_DNA"/>
</dbReference>
<dbReference type="SUPFAM" id="SSF46689">
    <property type="entry name" value="Homeodomain-like"/>
    <property type="match status" value="1"/>
</dbReference>
<keyword evidence="7" id="KW-1185">Reference proteome</keyword>
<evidence type="ECO:0000256" key="2">
    <source>
        <dbReference type="PROSITE-ProRule" id="PRU00335"/>
    </source>
</evidence>
<name>A0A6N7SCX1_9FIRM</name>
<comment type="caution">
    <text evidence="4">The sequence shown here is derived from an EMBL/GenBank/DDBJ whole genome shotgun (WGS) entry which is preliminary data.</text>
</comment>
<keyword evidence="1 2" id="KW-0238">DNA-binding</keyword>
<reference evidence="6 7" key="1">
    <citation type="journal article" date="2019" name="Nat. Med.">
        <title>A library of human gut bacterial isolates paired with longitudinal multiomics data enables mechanistic microbiome research.</title>
        <authorList>
            <person name="Poyet M."/>
            <person name="Groussin M."/>
            <person name="Gibbons S.M."/>
            <person name="Avila-Pacheco J."/>
            <person name="Jiang X."/>
            <person name="Kearney S.M."/>
            <person name="Perrotta A.R."/>
            <person name="Berdy B."/>
            <person name="Zhao S."/>
            <person name="Lieberman T.D."/>
            <person name="Swanson P.K."/>
            <person name="Smith M."/>
            <person name="Roesemann S."/>
            <person name="Alexander J.E."/>
            <person name="Rich S.A."/>
            <person name="Livny J."/>
            <person name="Vlamakis H."/>
            <person name="Clish C."/>
            <person name="Bullock K."/>
            <person name="Deik A."/>
            <person name="Scott J."/>
            <person name="Pierce K.A."/>
            <person name="Xavier R.J."/>
            <person name="Alm E.J."/>
        </authorList>
    </citation>
    <scope>NUCLEOTIDE SEQUENCE [LARGE SCALE GENOMIC DNA]</scope>
    <source>
        <strain evidence="4 6">BIOML-A4</strain>
        <strain evidence="5 7">BIOML-A5</strain>
    </source>
</reference>
<feature type="DNA-binding region" description="H-T-H motif" evidence="2">
    <location>
        <begin position="43"/>
        <end position="62"/>
    </location>
</feature>
<dbReference type="PANTHER" id="PTHR43479">
    <property type="entry name" value="ACREF/ENVCD OPERON REPRESSOR-RELATED"/>
    <property type="match status" value="1"/>
</dbReference>
<dbReference type="PANTHER" id="PTHR43479:SF7">
    <property type="entry name" value="TETR-FAMILY TRANSCRIPTIONAL REGULATOR"/>
    <property type="match status" value="1"/>
</dbReference>
<evidence type="ECO:0000313" key="4">
    <source>
        <dbReference type="EMBL" id="MSA91458.1"/>
    </source>
</evidence>
<evidence type="ECO:0000313" key="7">
    <source>
        <dbReference type="Proteomes" id="UP000480929"/>
    </source>
</evidence>